<feature type="region of interest" description="Disordered" evidence="1">
    <location>
        <begin position="1"/>
        <end position="25"/>
    </location>
</feature>
<evidence type="ECO:0000313" key="2">
    <source>
        <dbReference type="EMBL" id="CAG7728668.1"/>
    </source>
</evidence>
<keyword evidence="3" id="KW-1185">Reference proteome</keyword>
<gene>
    <name evidence="2" type="ORF">AFUS01_LOCUS17429</name>
</gene>
<dbReference type="AlphaFoldDB" id="A0A8J2K317"/>
<name>A0A8J2K317_9HEXA</name>
<feature type="compositionally biased region" description="Polar residues" evidence="1">
    <location>
        <begin position="16"/>
        <end position="25"/>
    </location>
</feature>
<proteinExistence type="predicted"/>
<accession>A0A8J2K317</accession>
<comment type="caution">
    <text evidence="2">The sequence shown here is derived from an EMBL/GenBank/DDBJ whole genome shotgun (WGS) entry which is preliminary data.</text>
</comment>
<reference evidence="2" key="1">
    <citation type="submission" date="2021-06" db="EMBL/GenBank/DDBJ databases">
        <authorList>
            <person name="Hodson N. C."/>
            <person name="Mongue J. A."/>
            <person name="Jaron S. K."/>
        </authorList>
    </citation>
    <scope>NUCLEOTIDE SEQUENCE</scope>
</reference>
<evidence type="ECO:0000256" key="1">
    <source>
        <dbReference type="SAM" id="MobiDB-lite"/>
    </source>
</evidence>
<dbReference type="EMBL" id="CAJVCH010166568">
    <property type="protein sequence ID" value="CAG7728668.1"/>
    <property type="molecule type" value="Genomic_DNA"/>
</dbReference>
<protein>
    <submittedName>
        <fullName evidence="2">Uncharacterized protein</fullName>
    </submittedName>
</protein>
<sequence>MGPHFDQLNHLPPESHNFSNNQNDTTAVNEENASHLLQIQLTPPNLTHARSSNCETVMSPSGIDGREQREMCSCDRNPSTETYSAASGSNLEDVDGGKNRISRNFSLHKISSLPNSPILKNVRKFCSFRLGDQKHAKIFNSTAKLNCLVSSVQGEELNPGVYSHQSADGMNFQRHYSSEDRKKCFTSTDEEIESL</sequence>
<dbReference type="Proteomes" id="UP000708208">
    <property type="component" value="Unassembled WGS sequence"/>
</dbReference>
<organism evidence="2 3">
    <name type="scientific">Allacma fusca</name>
    <dbReference type="NCBI Taxonomy" id="39272"/>
    <lineage>
        <taxon>Eukaryota</taxon>
        <taxon>Metazoa</taxon>
        <taxon>Ecdysozoa</taxon>
        <taxon>Arthropoda</taxon>
        <taxon>Hexapoda</taxon>
        <taxon>Collembola</taxon>
        <taxon>Symphypleona</taxon>
        <taxon>Sminthuridae</taxon>
        <taxon>Allacma</taxon>
    </lineage>
</organism>
<evidence type="ECO:0000313" key="3">
    <source>
        <dbReference type="Proteomes" id="UP000708208"/>
    </source>
</evidence>